<proteinExistence type="inferred from homology"/>
<dbReference type="PANTHER" id="PTHR38344">
    <property type="entry name" value="UPF0753 PROTEIN AQ_863"/>
    <property type="match status" value="1"/>
</dbReference>
<keyword evidence="5 6" id="KW-0472">Membrane</keyword>
<evidence type="ECO:0000256" key="2">
    <source>
        <dbReference type="ARBA" id="ARBA00022475"/>
    </source>
</evidence>
<feature type="binding site" evidence="6">
    <location>
        <position position="356"/>
    </location>
    <ligand>
        <name>Zn(2+)</name>
        <dbReference type="ChEBI" id="CHEBI:29105"/>
    </ligand>
</feature>
<keyword evidence="8" id="KW-1185">Reference proteome</keyword>
<feature type="binding site" evidence="6">
    <location>
        <position position="358"/>
    </location>
    <ligand>
        <name>Zn(2+)</name>
        <dbReference type="ChEBI" id="CHEBI:29105"/>
    </ligand>
</feature>
<comment type="subcellular location">
    <subcellularLocation>
        <location evidence="6">Cell membrane</location>
        <topology evidence="6">Peripheral membrane protein</topology>
    </subcellularLocation>
</comment>
<dbReference type="Proteomes" id="UP001630303">
    <property type="component" value="Unassembled WGS sequence"/>
</dbReference>
<comment type="function">
    <text evidence="6">Part of an energy-coupled inorganic carbon pump.</text>
</comment>
<protein>
    <recommendedName>
        <fullName evidence="6">Probable inorganic carbon transporter subunit DabA</fullName>
    </recommendedName>
</protein>
<name>A0ABW9GEH0_9MICO</name>
<evidence type="ECO:0000313" key="7">
    <source>
        <dbReference type="EMBL" id="MFM2719784.1"/>
    </source>
</evidence>
<feature type="binding site" evidence="6">
    <location>
        <position position="526"/>
    </location>
    <ligand>
        <name>Zn(2+)</name>
        <dbReference type="ChEBI" id="CHEBI:29105"/>
    </ligand>
</feature>
<reference evidence="7 8" key="1">
    <citation type="submission" date="2023-03" db="EMBL/GenBank/DDBJ databases">
        <title>MT1 and MT2 Draft Genomes of Novel Species.</title>
        <authorList>
            <person name="Venkateswaran K."/>
        </authorList>
    </citation>
    <scope>NUCLEOTIDE SEQUENCE [LARGE SCALE GENOMIC DNA]</scope>
    <source>
        <strain evidence="7 8">IF8SW-P5</strain>
    </source>
</reference>
<evidence type="ECO:0000256" key="4">
    <source>
        <dbReference type="ARBA" id="ARBA00022833"/>
    </source>
</evidence>
<accession>A0ABW9GEH0</accession>
<evidence type="ECO:0000256" key="6">
    <source>
        <dbReference type="HAMAP-Rule" id="MF_01871"/>
    </source>
</evidence>
<dbReference type="HAMAP" id="MF_01871">
    <property type="entry name" value="DabA"/>
    <property type="match status" value="1"/>
</dbReference>
<keyword evidence="3 6" id="KW-0479">Metal-binding</keyword>
<comment type="subunit">
    <text evidence="6">Forms a complex with DabB.</text>
</comment>
<dbReference type="Pfam" id="PF10070">
    <property type="entry name" value="DabA"/>
    <property type="match status" value="1"/>
</dbReference>
<evidence type="ECO:0000256" key="5">
    <source>
        <dbReference type="ARBA" id="ARBA00023136"/>
    </source>
</evidence>
<evidence type="ECO:0000256" key="1">
    <source>
        <dbReference type="ARBA" id="ARBA00022448"/>
    </source>
</evidence>
<dbReference type="EMBL" id="JAROCE010000001">
    <property type="protein sequence ID" value="MFM2719784.1"/>
    <property type="molecule type" value="Genomic_DNA"/>
</dbReference>
<comment type="caution">
    <text evidence="7">The sequence shown here is derived from an EMBL/GenBank/DDBJ whole genome shotgun (WGS) entry which is preliminary data.</text>
</comment>
<evidence type="ECO:0000256" key="3">
    <source>
        <dbReference type="ARBA" id="ARBA00022723"/>
    </source>
</evidence>
<comment type="cofactor">
    <cofactor evidence="6">
        <name>Zn(2+)</name>
        <dbReference type="ChEBI" id="CHEBI:29105"/>
    </cofactor>
</comment>
<evidence type="ECO:0000313" key="8">
    <source>
        <dbReference type="Proteomes" id="UP001630303"/>
    </source>
</evidence>
<dbReference type="RefSeq" id="WP_408905077.1">
    <property type="nucleotide sequence ID" value="NZ_JAROCE010000001.1"/>
</dbReference>
<feature type="binding site" evidence="6">
    <location>
        <position position="541"/>
    </location>
    <ligand>
        <name>Zn(2+)</name>
        <dbReference type="ChEBI" id="CHEBI:29105"/>
    </ligand>
</feature>
<keyword evidence="4 6" id="KW-0862">Zinc</keyword>
<sequence length="854" mass="92126">MTTNTPESRRAAIRGWVAVAGRAISPHHPLETFIARNPLADYEHLPYEEALRAVAREHGILLTRAEAEFREMHAAGRITDEDLVAALHVVVPEARTPRPVIVDGRITSITEILRQDLLVSPPAVTSGASMPTPAAALFPRLHARVDDLTGRWLAALLGAPAWSTPIRRGPMWETWRRLAALDPSVPRRVRAGIRTAPVDPADAIDAALQRWGIDDDGAESFIRAHLLAQPGWTALVRSVGDRARGTDLTSLVAVRATWERLLLPADAALPETTASSSDTAARQEAVAHALGADGAGVGVSATLHRTLSLVDATARLAVWQEAYERRVARTLSPSAEPVLRPVGPAMARPLAHAVFCIDPRSESFRRHLEAAADVETLGFAGFFAVPISFRPADGSPEVASCPVLLTPRVAISESSVDRDAITGWRRRRSAHLERRATVQALEKSTLAPYAFAETAGWVFGAAAAARTVAPRAWRAASERLRSRKPPTHVDADVVFGLEERVLYAETALRMMGLVDGFARIVLLCGHGASVTNNPFASSLQCGACGGHEGEPNARAAAMIFNDPATRAGLVERGIHIPDDMLFVAAQMDTVTDEVTVLEPWRIPATHETAMWELSRALERARSANVVDRAAELPGAPVGAADSVVVADARRRAADWAEAYPEWGLVGNAAFIVGPRAITAGRDLGRRAFLHSYDTAADPDGSGLETILTAPMIVAQWINAQYAASTVAPDRFGAGPKPLHNVVGTVGVLSGFGGDVRIGLPWQSVGVGREARHEPVRLQVFVQAPLARINAIVESSEVVRTLVLHRWITLRAREHDTDRWLRFGSYGWHTEPGFAVAEASAATVAREEQREKENL</sequence>
<keyword evidence="1 6" id="KW-0813">Transport</keyword>
<dbReference type="InterPro" id="IPR018752">
    <property type="entry name" value="DabA"/>
</dbReference>
<comment type="similarity">
    <text evidence="6">Belongs to the inorganic carbon transporter (TC 9.A.2) DabA family.</text>
</comment>
<organism evidence="7 8">
    <name type="scientific">Microbacterium mcarthurae</name>
    <dbReference type="NCBI Taxonomy" id="3035918"/>
    <lineage>
        <taxon>Bacteria</taxon>
        <taxon>Bacillati</taxon>
        <taxon>Actinomycetota</taxon>
        <taxon>Actinomycetes</taxon>
        <taxon>Micrococcales</taxon>
        <taxon>Microbacteriaceae</taxon>
        <taxon>Microbacterium</taxon>
    </lineage>
</organism>
<keyword evidence="2 6" id="KW-1003">Cell membrane</keyword>
<gene>
    <name evidence="6" type="primary">dabA</name>
    <name evidence="7" type="ORF">P5G46_04635</name>
</gene>
<dbReference type="PANTHER" id="PTHR38344:SF1">
    <property type="entry name" value="INORGANIC CARBON TRANSPORTER SUBUNIT DABA-RELATED"/>
    <property type="match status" value="1"/>
</dbReference>